<protein>
    <submittedName>
        <fullName evidence="1">Uncharacterized protein</fullName>
    </submittedName>
</protein>
<dbReference type="EMBL" id="BLXT01000273">
    <property type="protein sequence ID" value="GFN75540.1"/>
    <property type="molecule type" value="Genomic_DNA"/>
</dbReference>
<sequence length="77" mass="8455">MIHDCIETSPITTTMDAAVLVTLLPPQTDTIASQQSLHYHQRYCRCSVLTCTGSCHIYSAGAGWCCPSTTTDRYHSC</sequence>
<keyword evidence="2" id="KW-1185">Reference proteome</keyword>
<organism evidence="1 2">
    <name type="scientific">Plakobranchus ocellatus</name>
    <dbReference type="NCBI Taxonomy" id="259542"/>
    <lineage>
        <taxon>Eukaryota</taxon>
        <taxon>Metazoa</taxon>
        <taxon>Spiralia</taxon>
        <taxon>Lophotrochozoa</taxon>
        <taxon>Mollusca</taxon>
        <taxon>Gastropoda</taxon>
        <taxon>Heterobranchia</taxon>
        <taxon>Euthyneura</taxon>
        <taxon>Panpulmonata</taxon>
        <taxon>Sacoglossa</taxon>
        <taxon>Placobranchoidea</taxon>
        <taxon>Plakobranchidae</taxon>
        <taxon>Plakobranchus</taxon>
    </lineage>
</organism>
<dbReference type="Proteomes" id="UP000735302">
    <property type="component" value="Unassembled WGS sequence"/>
</dbReference>
<accession>A0AAV3XXI6</accession>
<evidence type="ECO:0000313" key="2">
    <source>
        <dbReference type="Proteomes" id="UP000735302"/>
    </source>
</evidence>
<gene>
    <name evidence="1" type="ORF">PoB_000204600</name>
</gene>
<proteinExistence type="predicted"/>
<evidence type="ECO:0000313" key="1">
    <source>
        <dbReference type="EMBL" id="GFN75540.1"/>
    </source>
</evidence>
<comment type="caution">
    <text evidence="1">The sequence shown here is derived from an EMBL/GenBank/DDBJ whole genome shotgun (WGS) entry which is preliminary data.</text>
</comment>
<reference evidence="1 2" key="1">
    <citation type="journal article" date="2021" name="Elife">
        <title>Chloroplast acquisition without the gene transfer in kleptoplastic sea slugs, Plakobranchus ocellatus.</title>
        <authorList>
            <person name="Maeda T."/>
            <person name="Takahashi S."/>
            <person name="Yoshida T."/>
            <person name="Shimamura S."/>
            <person name="Takaki Y."/>
            <person name="Nagai Y."/>
            <person name="Toyoda A."/>
            <person name="Suzuki Y."/>
            <person name="Arimoto A."/>
            <person name="Ishii H."/>
            <person name="Satoh N."/>
            <person name="Nishiyama T."/>
            <person name="Hasebe M."/>
            <person name="Maruyama T."/>
            <person name="Minagawa J."/>
            <person name="Obokata J."/>
            <person name="Shigenobu S."/>
        </authorList>
    </citation>
    <scope>NUCLEOTIDE SEQUENCE [LARGE SCALE GENOMIC DNA]</scope>
</reference>
<name>A0AAV3XXI6_9GAST</name>
<dbReference type="AlphaFoldDB" id="A0AAV3XXI6"/>